<dbReference type="VEuPathDB" id="CryptoDB:Vbra_20899"/>
<evidence type="ECO:0000256" key="5">
    <source>
        <dbReference type="SAM" id="SignalP"/>
    </source>
</evidence>
<feature type="chain" id="PRO_5005188207" description="Phosphotyrosine protein phosphatase I domain-containing protein" evidence="5">
    <location>
        <begin position="29"/>
        <end position="215"/>
    </location>
</feature>
<keyword evidence="8" id="KW-1185">Reference proteome</keyword>
<dbReference type="Gene3D" id="3.40.50.2300">
    <property type="match status" value="1"/>
</dbReference>
<dbReference type="SUPFAM" id="SSF52788">
    <property type="entry name" value="Phosphotyrosine protein phosphatases I"/>
    <property type="match status" value="1"/>
</dbReference>
<proteinExistence type="inferred from homology"/>
<accession>A0A0G4EVH7</accession>
<evidence type="ECO:0000256" key="2">
    <source>
        <dbReference type="ARBA" id="ARBA00022801"/>
    </source>
</evidence>
<dbReference type="GO" id="GO:0004725">
    <property type="term" value="F:protein tyrosine phosphatase activity"/>
    <property type="evidence" value="ECO:0007669"/>
    <property type="project" value="InterPro"/>
</dbReference>
<dbReference type="PANTHER" id="PTHR11717:SF7">
    <property type="entry name" value="LOW MOLECULAR WEIGHT PHOSPHOTYROSINE PROTEIN PHOSPHATASE"/>
    <property type="match status" value="1"/>
</dbReference>
<organism evidence="7 8">
    <name type="scientific">Vitrella brassicaformis (strain CCMP3155)</name>
    <dbReference type="NCBI Taxonomy" id="1169540"/>
    <lineage>
        <taxon>Eukaryota</taxon>
        <taxon>Sar</taxon>
        <taxon>Alveolata</taxon>
        <taxon>Colpodellida</taxon>
        <taxon>Vitrellaceae</taxon>
        <taxon>Vitrella</taxon>
    </lineage>
</organism>
<dbReference type="CDD" id="cd16343">
    <property type="entry name" value="LMWPTP"/>
    <property type="match status" value="1"/>
</dbReference>
<dbReference type="InterPro" id="IPR023485">
    <property type="entry name" value="Ptyr_pPase"/>
</dbReference>
<dbReference type="AlphaFoldDB" id="A0A0G4EVH7"/>
<dbReference type="STRING" id="1169540.A0A0G4EVH7"/>
<evidence type="ECO:0000313" key="8">
    <source>
        <dbReference type="Proteomes" id="UP000041254"/>
    </source>
</evidence>
<dbReference type="Proteomes" id="UP000041254">
    <property type="component" value="Unassembled WGS sequence"/>
</dbReference>
<protein>
    <recommendedName>
        <fullName evidence="6">Phosphotyrosine protein phosphatase I domain-containing protein</fullName>
    </recommendedName>
</protein>
<feature type="domain" description="Phosphotyrosine protein phosphatase I" evidence="6">
    <location>
        <begin position="70"/>
        <end position="212"/>
    </location>
</feature>
<dbReference type="InterPro" id="IPR050438">
    <property type="entry name" value="LMW_PTPase"/>
</dbReference>
<dbReference type="Pfam" id="PF01451">
    <property type="entry name" value="LMWPc"/>
    <property type="match status" value="1"/>
</dbReference>
<dbReference type="PANTHER" id="PTHR11717">
    <property type="entry name" value="LOW MOLECULAR WEIGHT PROTEIN TYROSINE PHOSPHATASE"/>
    <property type="match status" value="1"/>
</dbReference>
<comment type="similarity">
    <text evidence="1">Belongs to the low molecular weight phosphotyrosine protein phosphatase family.</text>
</comment>
<evidence type="ECO:0000256" key="4">
    <source>
        <dbReference type="PIRSR" id="PIRSR617867-1"/>
    </source>
</evidence>
<dbReference type="PRINTS" id="PR00719">
    <property type="entry name" value="LMWPTPASE"/>
</dbReference>
<dbReference type="InterPro" id="IPR017867">
    <property type="entry name" value="Tyr_phospatase_low_mol_wt"/>
</dbReference>
<evidence type="ECO:0000313" key="7">
    <source>
        <dbReference type="EMBL" id="CEM02276.1"/>
    </source>
</evidence>
<evidence type="ECO:0000259" key="6">
    <source>
        <dbReference type="SMART" id="SM00226"/>
    </source>
</evidence>
<dbReference type="EMBL" id="CDMY01000322">
    <property type="protein sequence ID" value="CEM02276.1"/>
    <property type="molecule type" value="Genomic_DNA"/>
</dbReference>
<gene>
    <name evidence="7" type="ORF">Vbra_20899</name>
</gene>
<evidence type="ECO:0000256" key="1">
    <source>
        <dbReference type="ARBA" id="ARBA00011063"/>
    </source>
</evidence>
<dbReference type="OrthoDB" id="3388at2759"/>
<dbReference type="SMART" id="SM00226">
    <property type="entry name" value="LMWPc"/>
    <property type="match status" value="1"/>
</dbReference>
<feature type="active site" description="Proton donor" evidence="4">
    <location>
        <position position="188"/>
    </location>
</feature>
<dbReference type="PhylomeDB" id="A0A0G4EVH7"/>
<dbReference type="InParanoid" id="A0A0G4EVH7"/>
<feature type="signal peptide" evidence="5">
    <location>
        <begin position="1"/>
        <end position="28"/>
    </location>
</feature>
<keyword evidence="5" id="KW-0732">Signal</keyword>
<sequence>MRQNGPYLWATALIYQIVISASSHLCLASASAVGFGLPRRTLSAHSSALGGGSSCRRRQVVMINGEKKPSSILFVCLGNINRSAAAEGYMRSKRPSLHVESAGTGGHFAGAAADDDMQLAARQRGVDLSSHRARQVTDQDFVRFDMVVAMDSSNLRSLQQRCPAAYQSKLHLFLPKYASHLGLSDTPDPYYEGGHLRVFDIISQGIDGLIASEKL</sequence>
<dbReference type="OMA" id="PYYEGGH"/>
<feature type="active site" evidence="4">
    <location>
        <position position="82"/>
    </location>
</feature>
<name>A0A0G4EVH7_VITBC</name>
<evidence type="ECO:0000256" key="3">
    <source>
        <dbReference type="ARBA" id="ARBA00022912"/>
    </source>
</evidence>
<feature type="active site" description="Nucleophile" evidence="4">
    <location>
        <position position="76"/>
    </location>
</feature>
<keyword evidence="3" id="KW-0904">Protein phosphatase</keyword>
<dbReference type="InterPro" id="IPR036196">
    <property type="entry name" value="Ptyr_pPase_sf"/>
</dbReference>
<reference evidence="7 8" key="1">
    <citation type="submission" date="2014-11" db="EMBL/GenBank/DDBJ databases">
        <authorList>
            <person name="Zhu J."/>
            <person name="Qi W."/>
            <person name="Song R."/>
        </authorList>
    </citation>
    <scope>NUCLEOTIDE SEQUENCE [LARGE SCALE GENOMIC DNA]</scope>
</reference>
<keyword evidence="2" id="KW-0378">Hydrolase</keyword>